<dbReference type="Proteomes" id="UP001420932">
    <property type="component" value="Unassembled WGS sequence"/>
</dbReference>
<dbReference type="AlphaFoldDB" id="A0AAP0EVG4"/>
<gene>
    <name evidence="1" type="ORF">Syun_026050</name>
</gene>
<protein>
    <submittedName>
        <fullName evidence="1">Uncharacterized protein</fullName>
    </submittedName>
</protein>
<evidence type="ECO:0000313" key="1">
    <source>
        <dbReference type="EMBL" id="KAK9099005.1"/>
    </source>
</evidence>
<name>A0AAP0EVG4_9MAGN</name>
<sequence length="94" mass="10475">MEGSGVLDEAYERSMNTDILIEILSPNEMKISPFQLYAMKKMEMIFIITSKVGCGEVGIEVLILVLVGAHCGDLSSLILVKRTLMPHERYNNVS</sequence>
<comment type="caution">
    <text evidence="1">The sequence shown here is derived from an EMBL/GenBank/DDBJ whole genome shotgun (WGS) entry which is preliminary data.</text>
</comment>
<reference evidence="1 2" key="1">
    <citation type="submission" date="2024-01" db="EMBL/GenBank/DDBJ databases">
        <title>Genome assemblies of Stephania.</title>
        <authorList>
            <person name="Yang L."/>
        </authorList>
    </citation>
    <scope>NUCLEOTIDE SEQUENCE [LARGE SCALE GENOMIC DNA]</scope>
    <source>
        <strain evidence="1">YNDBR</strain>
        <tissue evidence="1">Leaf</tissue>
    </source>
</reference>
<evidence type="ECO:0000313" key="2">
    <source>
        <dbReference type="Proteomes" id="UP001420932"/>
    </source>
</evidence>
<organism evidence="1 2">
    <name type="scientific">Stephania yunnanensis</name>
    <dbReference type="NCBI Taxonomy" id="152371"/>
    <lineage>
        <taxon>Eukaryota</taxon>
        <taxon>Viridiplantae</taxon>
        <taxon>Streptophyta</taxon>
        <taxon>Embryophyta</taxon>
        <taxon>Tracheophyta</taxon>
        <taxon>Spermatophyta</taxon>
        <taxon>Magnoliopsida</taxon>
        <taxon>Ranunculales</taxon>
        <taxon>Menispermaceae</taxon>
        <taxon>Menispermoideae</taxon>
        <taxon>Cissampelideae</taxon>
        <taxon>Stephania</taxon>
    </lineage>
</organism>
<dbReference type="EMBL" id="JBBNAF010000011">
    <property type="protein sequence ID" value="KAK9099005.1"/>
    <property type="molecule type" value="Genomic_DNA"/>
</dbReference>
<accession>A0AAP0EVG4</accession>
<keyword evidence="2" id="KW-1185">Reference proteome</keyword>
<proteinExistence type="predicted"/>